<keyword evidence="4" id="KW-1185">Reference proteome</keyword>
<feature type="region of interest" description="Disordered" evidence="1">
    <location>
        <begin position="1"/>
        <end position="20"/>
    </location>
</feature>
<gene>
    <name evidence="3" type="ORF">SEMRO_286_G108390.1</name>
</gene>
<dbReference type="Pfam" id="PF13524">
    <property type="entry name" value="Glyco_trans_1_2"/>
    <property type="match status" value="1"/>
</dbReference>
<evidence type="ECO:0000313" key="3">
    <source>
        <dbReference type="EMBL" id="CAB9506958.1"/>
    </source>
</evidence>
<accession>A0A9N8DPW5</accession>
<proteinExistence type="predicted"/>
<protein>
    <recommendedName>
        <fullName evidence="2">Spore protein YkvP/CgeB glycosyl transferase-like domain-containing protein</fullName>
    </recommendedName>
</protein>
<name>A0A9N8DPW5_9STRA</name>
<comment type="caution">
    <text evidence="3">The sequence shown here is derived from an EMBL/GenBank/DDBJ whole genome shotgun (WGS) entry which is preliminary data.</text>
</comment>
<reference evidence="3" key="1">
    <citation type="submission" date="2020-06" db="EMBL/GenBank/DDBJ databases">
        <authorList>
            <consortium name="Plant Systems Biology data submission"/>
        </authorList>
    </citation>
    <scope>NUCLEOTIDE SEQUENCE</scope>
    <source>
        <strain evidence="3">D6</strain>
    </source>
</reference>
<evidence type="ECO:0000313" key="4">
    <source>
        <dbReference type="Proteomes" id="UP001153069"/>
    </source>
</evidence>
<feature type="region of interest" description="Disordered" evidence="1">
    <location>
        <begin position="112"/>
        <end position="170"/>
    </location>
</feature>
<feature type="compositionally biased region" description="Acidic residues" evidence="1">
    <location>
        <begin position="154"/>
        <end position="167"/>
    </location>
</feature>
<sequence length="602" mass="68480">MVGPSSPSTSPTNTTDNNNASTSSFRIKGIWFLGGLCVILQFSNIRTFRGPFSMVRESIHRLEDVQEKTADWSISRVMSESDIEDDDASTGTTDLQRGLESLRRKHAQLTVQQLQKEAQERKEATLKAPVGKATDAKKTSAKATQTEKAVPVEEASEDDKDEEEESEATTIPVPTKRVETNAWKEIVPTPVVFMPYSSYDNFDIKENLIESHDKNYFQDGLEESPFLRIANYSETVKLIQDNEPVSWIFDTSRLQPRKACLFLWKLMRGVQQQVWQTLPKSRSPTWRVSLSDTRDHGWEIYSCPDKMQDFLKNISKTVPYFKRGVVTDRSFDADTKKLDPGKLYGSIVNLPSYPGKDQPGPTIPSMPFYHSPINVRTDMVEALARILARDHDNMKLSSPIESLLRPRDVAHFYPPDLKAYRDEAPHLAKLRLTVSQTLLEFIKNEKPQGGIKRRYDIKVGLVGASRERGRKTPQKAYIKELLRTKIVVVAQRDTWEDHWRLFEAMISGAMIMTDTILGMPTGLKHAESIVVFDSLESLKAQLKYYLDPANEAERIDIATKGRFIAMSQHRSWHRMEEMALGEVKSTCAVSRFPECPYTVHAA</sequence>
<dbReference type="Proteomes" id="UP001153069">
    <property type="component" value="Unassembled WGS sequence"/>
</dbReference>
<feature type="domain" description="Spore protein YkvP/CgeB glycosyl transferase-like" evidence="2">
    <location>
        <begin position="452"/>
        <end position="578"/>
    </location>
</feature>
<dbReference type="EMBL" id="CAICTM010000285">
    <property type="protein sequence ID" value="CAB9506958.1"/>
    <property type="molecule type" value="Genomic_DNA"/>
</dbReference>
<evidence type="ECO:0000259" key="2">
    <source>
        <dbReference type="Pfam" id="PF13524"/>
    </source>
</evidence>
<organism evidence="3 4">
    <name type="scientific">Seminavis robusta</name>
    <dbReference type="NCBI Taxonomy" id="568900"/>
    <lineage>
        <taxon>Eukaryota</taxon>
        <taxon>Sar</taxon>
        <taxon>Stramenopiles</taxon>
        <taxon>Ochrophyta</taxon>
        <taxon>Bacillariophyta</taxon>
        <taxon>Bacillariophyceae</taxon>
        <taxon>Bacillariophycidae</taxon>
        <taxon>Naviculales</taxon>
        <taxon>Naviculaceae</taxon>
        <taxon>Seminavis</taxon>
    </lineage>
</organism>
<dbReference type="OrthoDB" id="46077at2759"/>
<dbReference type="AlphaFoldDB" id="A0A9N8DPW5"/>
<dbReference type="InterPro" id="IPR055259">
    <property type="entry name" value="YkvP/CgeB_Glyco_trans-like"/>
</dbReference>
<evidence type="ECO:0000256" key="1">
    <source>
        <dbReference type="SAM" id="MobiDB-lite"/>
    </source>
</evidence>